<sequence>MALLFNKCDFIECFDILNYKKSWLDCIDCFGLNGCDFCQAYFRKTNDGRVAGDRRCGGIPRAANT</sequence>
<organism evidence="1 2">
    <name type="scientific">Burkholderia thailandensis</name>
    <dbReference type="NCBI Taxonomy" id="57975"/>
    <lineage>
        <taxon>Bacteria</taxon>
        <taxon>Pseudomonadati</taxon>
        <taxon>Pseudomonadota</taxon>
        <taxon>Betaproteobacteria</taxon>
        <taxon>Burkholderiales</taxon>
        <taxon>Burkholderiaceae</taxon>
        <taxon>Burkholderia</taxon>
        <taxon>pseudomallei group</taxon>
    </lineage>
</organism>
<accession>A0AAW9CST1</accession>
<dbReference type="EMBL" id="QXCT01000001">
    <property type="protein sequence ID" value="MDW9251704.1"/>
    <property type="molecule type" value="Genomic_DNA"/>
</dbReference>
<dbReference type="AlphaFoldDB" id="A0AAW9CST1"/>
<comment type="caution">
    <text evidence="1">The sequence shown here is derived from an EMBL/GenBank/DDBJ whole genome shotgun (WGS) entry which is preliminary data.</text>
</comment>
<reference evidence="1" key="1">
    <citation type="submission" date="2018-08" db="EMBL/GenBank/DDBJ databases">
        <title>Identification of Burkholderia cepacia strains that express a Burkholderia pseudomallei-like capsular polysaccharide.</title>
        <authorList>
            <person name="Burtnick M.N."/>
            <person name="Vongsouvath M."/>
            <person name="Newton P."/>
            <person name="Wuthiekanun V."/>
            <person name="Limmathurotsakul D."/>
            <person name="Brett P.J."/>
            <person name="Chantratita N."/>
            <person name="Dance D.A."/>
        </authorList>
    </citation>
    <scope>NUCLEOTIDE SEQUENCE</scope>
    <source>
        <strain evidence="1">SBXCC001</strain>
    </source>
</reference>
<evidence type="ECO:0000313" key="1">
    <source>
        <dbReference type="EMBL" id="MDW9251704.1"/>
    </source>
</evidence>
<protein>
    <submittedName>
        <fullName evidence="1">Uncharacterized protein</fullName>
    </submittedName>
</protein>
<evidence type="ECO:0000313" key="2">
    <source>
        <dbReference type="Proteomes" id="UP001272137"/>
    </source>
</evidence>
<proteinExistence type="predicted"/>
<name>A0AAW9CST1_BURTH</name>
<dbReference type="Proteomes" id="UP001272137">
    <property type="component" value="Unassembled WGS sequence"/>
</dbReference>
<gene>
    <name evidence="1" type="ORF">C7S16_5069</name>
</gene>